<keyword evidence="2" id="KW-1185">Reference proteome</keyword>
<name>A0AAV4QMF9_9ARAC</name>
<sequence length="101" mass="11932">MSDATQPFTFNELSRGRRLCGEDFLLERCDIHSSNMLLSTMRYIDSRLKGCKSKIPEYQKRDFLLERCDIHSSNMLLSTMRYIDSRLKGCKSKIPEYQKRV</sequence>
<comment type="caution">
    <text evidence="1">The sequence shown here is derived from an EMBL/GenBank/DDBJ whole genome shotgun (WGS) entry which is preliminary data.</text>
</comment>
<dbReference type="EMBL" id="BPLQ01004762">
    <property type="protein sequence ID" value="GIY10504.1"/>
    <property type="molecule type" value="Genomic_DNA"/>
</dbReference>
<organism evidence="1 2">
    <name type="scientific">Caerostris darwini</name>
    <dbReference type="NCBI Taxonomy" id="1538125"/>
    <lineage>
        <taxon>Eukaryota</taxon>
        <taxon>Metazoa</taxon>
        <taxon>Ecdysozoa</taxon>
        <taxon>Arthropoda</taxon>
        <taxon>Chelicerata</taxon>
        <taxon>Arachnida</taxon>
        <taxon>Araneae</taxon>
        <taxon>Araneomorphae</taxon>
        <taxon>Entelegynae</taxon>
        <taxon>Araneoidea</taxon>
        <taxon>Araneidae</taxon>
        <taxon>Caerostris</taxon>
    </lineage>
</organism>
<dbReference type="AlphaFoldDB" id="A0AAV4QMF9"/>
<accession>A0AAV4QMF9</accession>
<gene>
    <name evidence="1" type="ORF">CDAR_515481</name>
</gene>
<protein>
    <submittedName>
        <fullName evidence="1">Uncharacterized protein</fullName>
    </submittedName>
</protein>
<reference evidence="1 2" key="1">
    <citation type="submission" date="2021-06" db="EMBL/GenBank/DDBJ databases">
        <title>Caerostris darwini draft genome.</title>
        <authorList>
            <person name="Kono N."/>
            <person name="Arakawa K."/>
        </authorList>
    </citation>
    <scope>NUCLEOTIDE SEQUENCE [LARGE SCALE GENOMIC DNA]</scope>
</reference>
<proteinExistence type="predicted"/>
<evidence type="ECO:0000313" key="1">
    <source>
        <dbReference type="EMBL" id="GIY10504.1"/>
    </source>
</evidence>
<evidence type="ECO:0000313" key="2">
    <source>
        <dbReference type="Proteomes" id="UP001054837"/>
    </source>
</evidence>
<dbReference type="Proteomes" id="UP001054837">
    <property type="component" value="Unassembled WGS sequence"/>
</dbReference>